<dbReference type="Proteomes" id="UP001472677">
    <property type="component" value="Unassembled WGS sequence"/>
</dbReference>
<protein>
    <submittedName>
        <fullName evidence="1">Uncharacterized protein</fullName>
    </submittedName>
</protein>
<proteinExistence type="predicted"/>
<keyword evidence="2" id="KW-1185">Reference proteome</keyword>
<dbReference type="EMBL" id="JBBPBM010000023">
    <property type="protein sequence ID" value="KAK8545024.1"/>
    <property type="molecule type" value="Genomic_DNA"/>
</dbReference>
<comment type="caution">
    <text evidence="1">The sequence shown here is derived from an EMBL/GenBank/DDBJ whole genome shotgun (WGS) entry which is preliminary data.</text>
</comment>
<evidence type="ECO:0000313" key="2">
    <source>
        <dbReference type="Proteomes" id="UP001472677"/>
    </source>
</evidence>
<organism evidence="1 2">
    <name type="scientific">Hibiscus sabdariffa</name>
    <name type="common">roselle</name>
    <dbReference type="NCBI Taxonomy" id="183260"/>
    <lineage>
        <taxon>Eukaryota</taxon>
        <taxon>Viridiplantae</taxon>
        <taxon>Streptophyta</taxon>
        <taxon>Embryophyta</taxon>
        <taxon>Tracheophyta</taxon>
        <taxon>Spermatophyta</taxon>
        <taxon>Magnoliopsida</taxon>
        <taxon>eudicotyledons</taxon>
        <taxon>Gunneridae</taxon>
        <taxon>Pentapetalae</taxon>
        <taxon>rosids</taxon>
        <taxon>malvids</taxon>
        <taxon>Malvales</taxon>
        <taxon>Malvaceae</taxon>
        <taxon>Malvoideae</taxon>
        <taxon>Hibiscus</taxon>
    </lineage>
</organism>
<reference evidence="1 2" key="1">
    <citation type="journal article" date="2024" name="G3 (Bethesda)">
        <title>Genome assembly of Hibiscus sabdariffa L. provides insights into metabolisms of medicinal natural products.</title>
        <authorList>
            <person name="Kim T."/>
        </authorList>
    </citation>
    <scope>NUCLEOTIDE SEQUENCE [LARGE SCALE GENOMIC DNA]</scope>
    <source>
        <strain evidence="1">TK-2024</strain>
        <tissue evidence="1">Old leaves</tissue>
    </source>
</reference>
<accession>A0ABR2DQ44</accession>
<evidence type="ECO:0000313" key="1">
    <source>
        <dbReference type="EMBL" id="KAK8545024.1"/>
    </source>
</evidence>
<name>A0ABR2DQ44_9ROSI</name>
<sequence>MDKAAGDDGSGRLMVIGVCTNKLNLAGLGCLCSLLKLNLLIVRGTILGGAGGRVAETDLEVAELWRLGNAI</sequence>
<gene>
    <name evidence="1" type="ORF">V6N12_025878</name>
</gene>